<dbReference type="KEGG" id="bcac:CGC64_07425"/>
<dbReference type="PROSITE" id="PS51257">
    <property type="entry name" value="PROKAR_LIPOPROTEIN"/>
    <property type="match status" value="1"/>
</dbReference>
<dbReference type="InterPro" id="IPR029140">
    <property type="entry name" value="Mfa1_C"/>
</dbReference>
<dbReference type="Proteomes" id="UP000095657">
    <property type="component" value="Unassembled WGS sequence"/>
</dbReference>
<protein>
    <recommendedName>
        <fullName evidence="2">Minor fimbrium subunit Mfa1 C-terminal domain-containing protein</fullName>
    </recommendedName>
</protein>
<dbReference type="GO" id="GO:0009418">
    <property type="term" value="C:pilus shaft"/>
    <property type="evidence" value="ECO:0007669"/>
    <property type="project" value="InterPro"/>
</dbReference>
<feature type="domain" description="Minor fimbrium subunit Mfa1 C-terminal" evidence="2">
    <location>
        <begin position="343"/>
        <end position="408"/>
    </location>
</feature>
<organism evidence="4 7">
    <name type="scientific">Bacteroides caccae</name>
    <dbReference type="NCBI Taxonomy" id="47678"/>
    <lineage>
        <taxon>Bacteria</taxon>
        <taxon>Pseudomonadati</taxon>
        <taxon>Bacteroidota</taxon>
        <taxon>Bacteroidia</taxon>
        <taxon>Bacteroidales</taxon>
        <taxon>Bacteroidaceae</taxon>
        <taxon>Bacteroides</taxon>
    </lineage>
</organism>
<sequence>MKVRNLLLASLAVAAMTACSNENDEFVNNGNQTSEKNAIMEFGIAFPSLTRATETGLSAEQDFQSATVIISYESGGKDVTIIPRIKFEESTPNVLYTKDKITVQPGNATVDVVLNPTSAIEAALTGDGWFTSIYNTSTYNAGEITGIDDITGKNNFLMSSDGKTKVKFVAEQEVPALVKVSRVAAKLEETTPTNNAFDVANSSEGTAMKDPAGNAIKVEISISNYSYANLQTTSYVFPQTNAITPALFQEYTLGSFAYKPITGITTQNEEEFGSIVYCLENYGENHTMAIYKATATINDEAKTFWVDRDNVLYQSINELKAVYTDIEATTSIADCWSKYGVRKYEEGVCYYKADILSNGKAEIVRNNVYKLKVTGIAKLGLPEPKDEPKLATLKLSVEVEPWTIQTNNFEFK</sequence>
<dbReference type="Proteomes" id="UP000475905">
    <property type="component" value="Unassembled WGS sequence"/>
</dbReference>
<evidence type="ECO:0000313" key="8">
    <source>
        <dbReference type="Proteomes" id="UP000475905"/>
    </source>
</evidence>
<dbReference type="Proteomes" id="UP000095725">
    <property type="component" value="Unassembled WGS sequence"/>
</dbReference>
<evidence type="ECO:0000313" key="4">
    <source>
        <dbReference type="EMBL" id="CUQ00162.1"/>
    </source>
</evidence>
<dbReference type="AlphaFoldDB" id="A0A174SRA3"/>
<evidence type="ECO:0000313" key="7">
    <source>
        <dbReference type="Proteomes" id="UP000095725"/>
    </source>
</evidence>
<feature type="chain" id="PRO_5015052345" description="Minor fimbrium subunit Mfa1 C-terminal domain-containing protein" evidence="1">
    <location>
        <begin position="21"/>
        <end position="412"/>
    </location>
</feature>
<evidence type="ECO:0000313" key="5">
    <source>
        <dbReference type="EMBL" id="KAA5464380.1"/>
    </source>
</evidence>
<dbReference type="Gene3D" id="2.60.40.3690">
    <property type="match status" value="1"/>
</dbReference>
<reference evidence="5 8" key="2">
    <citation type="journal article" date="2019" name="Nat. Med.">
        <title>A library of human gut bacterial isolates paired with longitudinal multiomics data enables mechanistic microbiome research.</title>
        <authorList>
            <person name="Poyet M."/>
            <person name="Groussin M."/>
            <person name="Gibbons S.M."/>
            <person name="Avila-Pacheco J."/>
            <person name="Jiang X."/>
            <person name="Kearney S.M."/>
            <person name="Perrotta A.R."/>
            <person name="Berdy B."/>
            <person name="Zhao S."/>
            <person name="Lieberman T.D."/>
            <person name="Swanson P.K."/>
            <person name="Smith M."/>
            <person name="Roesemann S."/>
            <person name="Alexander J.E."/>
            <person name="Rich S.A."/>
            <person name="Livny J."/>
            <person name="Vlamakis H."/>
            <person name="Clish C."/>
            <person name="Bullock K."/>
            <person name="Deik A."/>
            <person name="Scott J."/>
            <person name="Pierce K.A."/>
            <person name="Xavier R.J."/>
            <person name="Alm E.J."/>
        </authorList>
    </citation>
    <scope>NUCLEOTIDE SEQUENCE [LARGE SCALE GENOMIC DNA]</scope>
    <source>
        <strain evidence="5 8">BIOML-A31</strain>
    </source>
</reference>
<keyword evidence="1" id="KW-0732">Signal</keyword>
<name>A0A174SRA3_9BACE</name>
<dbReference type="Pfam" id="PF15495">
    <property type="entry name" value="Fimbrillin_C"/>
    <property type="match status" value="1"/>
</dbReference>
<gene>
    <name evidence="3" type="ORF">ERS852494_02323</name>
    <name evidence="4" type="ORF">ERS852558_01529</name>
    <name evidence="5" type="ORF">F2Y36_06980</name>
</gene>
<dbReference type="EMBL" id="CZAI01000005">
    <property type="protein sequence ID" value="CUP47604.1"/>
    <property type="molecule type" value="Genomic_DNA"/>
</dbReference>
<dbReference type="NCBIfam" id="NF038041">
    <property type="entry name" value="fim_Mfa1_fam"/>
    <property type="match status" value="1"/>
</dbReference>
<evidence type="ECO:0000313" key="6">
    <source>
        <dbReference type="Proteomes" id="UP000095657"/>
    </source>
</evidence>
<dbReference type="EMBL" id="CZBL01000005">
    <property type="protein sequence ID" value="CUQ00162.1"/>
    <property type="molecule type" value="Genomic_DNA"/>
</dbReference>
<dbReference type="RefSeq" id="WP_005677318.1">
    <property type="nucleotide sequence ID" value="NZ_CAXSJX010000018.1"/>
</dbReference>
<evidence type="ECO:0000259" key="2">
    <source>
        <dbReference type="Pfam" id="PF15495"/>
    </source>
</evidence>
<proteinExistence type="predicted"/>
<accession>A0A174SRA3</accession>
<reference evidence="6 7" key="1">
    <citation type="submission" date="2015-09" db="EMBL/GenBank/DDBJ databases">
        <authorList>
            <consortium name="Pathogen Informatics"/>
        </authorList>
    </citation>
    <scope>NUCLEOTIDE SEQUENCE [LARGE SCALE GENOMIC DNA]</scope>
    <source>
        <strain evidence="3 6">2789STDY5834880</strain>
        <strain evidence="4 7">2789STDY5834946</strain>
    </source>
</reference>
<feature type="signal peptide" evidence="1">
    <location>
        <begin position="1"/>
        <end position="20"/>
    </location>
</feature>
<dbReference type="EMBL" id="VVYP01000006">
    <property type="protein sequence ID" value="KAA5464380.1"/>
    <property type="molecule type" value="Genomic_DNA"/>
</dbReference>
<dbReference type="STRING" id="47678.ERS852494_02323"/>
<dbReference type="InterPro" id="IPR047786">
    <property type="entry name" value="Mfa1_fim"/>
</dbReference>
<evidence type="ECO:0000313" key="3">
    <source>
        <dbReference type="EMBL" id="CUP47604.1"/>
    </source>
</evidence>
<evidence type="ECO:0000256" key="1">
    <source>
        <dbReference type="SAM" id="SignalP"/>
    </source>
</evidence>